<dbReference type="OrthoDB" id="9770068at2"/>
<accession>A0A3P5WVU3</accession>
<evidence type="ECO:0000313" key="2">
    <source>
        <dbReference type="Proteomes" id="UP000270468"/>
    </source>
</evidence>
<dbReference type="AlphaFoldDB" id="A0A3P5WVU3"/>
<dbReference type="InterPro" id="IPR010894">
    <property type="entry name" value="SpoVAD"/>
</dbReference>
<dbReference type="Pfam" id="PF07451">
    <property type="entry name" value="SpoVAD"/>
    <property type="match status" value="1"/>
</dbReference>
<name>A0A3P5WVU3_9BACL</name>
<reference evidence="1 2" key="1">
    <citation type="submission" date="2018-11" db="EMBL/GenBank/DDBJ databases">
        <authorList>
            <person name="Criscuolo A."/>
        </authorList>
    </citation>
    <scope>NUCLEOTIDE SEQUENCE [LARGE SCALE GENOMIC DNA]</scope>
    <source>
        <strain evidence="1">ATB-66</strain>
    </source>
</reference>
<evidence type="ECO:0000313" key="1">
    <source>
        <dbReference type="EMBL" id="VDC27482.1"/>
    </source>
</evidence>
<dbReference type="Proteomes" id="UP000270468">
    <property type="component" value="Unassembled WGS sequence"/>
</dbReference>
<keyword evidence="2" id="KW-1185">Reference proteome</keyword>
<dbReference type="RefSeq" id="WP_124069971.1">
    <property type="nucleotide sequence ID" value="NZ_CBCRXF010000001.1"/>
</dbReference>
<dbReference type="InterPro" id="IPR016039">
    <property type="entry name" value="Thiolase-like"/>
</dbReference>
<dbReference type="InterPro" id="IPR038369">
    <property type="entry name" value="SpoVAD_sf"/>
</dbReference>
<dbReference type="EMBL" id="UXAV01000039">
    <property type="protein sequence ID" value="VDC27482.1"/>
    <property type="molecule type" value="Genomic_DNA"/>
</dbReference>
<protein>
    <submittedName>
        <fullName evidence="1">Stage V sporulation protein AD</fullName>
    </submittedName>
</protein>
<dbReference type="Gene3D" id="3.40.47.40">
    <property type="entry name" value="Stage V sporulation protein AD"/>
    <property type="match status" value="1"/>
</dbReference>
<sequence>MVARGLLTFKTNPSIASTGVTAGPLEKKSPFVSLFDKMYDEEQSGAGTNEQGHAKMMEDACMIALSKVDSVPEDADFLLIGDLVNQMTPSNFCAATVGIPYMGMFSACATSVSTLITAALLTDSGFSKIAIAGAGSQHNAVERQFRYPIEYGSQKPETSQWTVTAVGVAAVTPNKKGMPSIVCATIGSVVDLGMTDPLNMGAAMAPAAADTLQRHLDGHGTKITDYDCIMTGDLGKTGFELYKTLASNNGIDVTENFRDAGEEFYGEDPSFFAGASGAGCSSTVYFSEIYAKMLQGEYKRVLLIATGALLSPLSFQQGDTIPCIAHAVELTMK</sequence>
<proteinExistence type="predicted"/>
<dbReference type="GO" id="GO:0016746">
    <property type="term" value="F:acyltransferase activity"/>
    <property type="evidence" value="ECO:0007669"/>
    <property type="project" value="InterPro"/>
</dbReference>
<dbReference type="SUPFAM" id="SSF53901">
    <property type="entry name" value="Thiolase-like"/>
    <property type="match status" value="1"/>
</dbReference>
<organism evidence="1 2">
    <name type="scientific">Filibacter tadaridae</name>
    <dbReference type="NCBI Taxonomy" id="2483811"/>
    <lineage>
        <taxon>Bacteria</taxon>
        <taxon>Bacillati</taxon>
        <taxon>Bacillota</taxon>
        <taxon>Bacilli</taxon>
        <taxon>Bacillales</taxon>
        <taxon>Caryophanaceae</taxon>
        <taxon>Filibacter</taxon>
    </lineage>
</organism>
<gene>
    <name evidence="1" type="primary">spoVAD</name>
    <name evidence="1" type="ORF">FILTAD_01595</name>
</gene>